<dbReference type="AlphaFoldDB" id="A0A2S4MKM4"/>
<dbReference type="OrthoDB" id="9781878at2"/>
<feature type="domain" description="Mannosylglycerate hydrolase MGH1-like glycoside hydrolase" evidence="1">
    <location>
        <begin position="34"/>
        <end position="412"/>
    </location>
</feature>
<evidence type="ECO:0000259" key="1">
    <source>
        <dbReference type="Pfam" id="PF22422"/>
    </source>
</evidence>
<protein>
    <submittedName>
        <fullName evidence="2">Trehalase</fullName>
    </submittedName>
</protein>
<evidence type="ECO:0000313" key="3">
    <source>
        <dbReference type="Proteomes" id="UP000236919"/>
    </source>
</evidence>
<comment type="caution">
    <text evidence="2">The sequence shown here is derived from an EMBL/GenBank/DDBJ whole genome shotgun (WGS) entry which is preliminary data.</text>
</comment>
<dbReference type="PANTHER" id="PTHR10412:SF21">
    <property type="entry name" value="ALPHA,ALPHA-TREHALASE"/>
    <property type="match status" value="1"/>
</dbReference>
<organism evidence="2 3">
    <name type="scientific">Bosea psychrotolerans</name>
    <dbReference type="NCBI Taxonomy" id="1871628"/>
    <lineage>
        <taxon>Bacteria</taxon>
        <taxon>Pseudomonadati</taxon>
        <taxon>Pseudomonadota</taxon>
        <taxon>Alphaproteobacteria</taxon>
        <taxon>Hyphomicrobiales</taxon>
        <taxon>Boseaceae</taxon>
        <taxon>Bosea</taxon>
    </lineage>
</organism>
<accession>A0A2S4MKM4</accession>
<dbReference type="Pfam" id="PF22422">
    <property type="entry name" value="MGH1-like_GH"/>
    <property type="match status" value="1"/>
</dbReference>
<dbReference type="Proteomes" id="UP000236919">
    <property type="component" value="Unassembled WGS sequence"/>
</dbReference>
<dbReference type="RefSeq" id="WP_103716833.1">
    <property type="nucleotide sequence ID" value="NZ_PQFZ01000002.1"/>
</dbReference>
<gene>
    <name evidence="2" type="ORF">CYD53_102175</name>
</gene>
<reference evidence="2 3" key="1">
    <citation type="submission" date="2018-01" db="EMBL/GenBank/DDBJ databases">
        <title>Genomic Encyclopedia of Type Strains, Phase III (KMG-III): the genomes of soil and plant-associated and newly described type strains.</title>
        <authorList>
            <person name="Whitman W."/>
        </authorList>
    </citation>
    <scope>NUCLEOTIDE SEQUENCE [LARGE SCALE GENOMIC DNA]</scope>
    <source>
        <strain evidence="2 3">1131</strain>
    </source>
</reference>
<dbReference type="Gene3D" id="1.50.10.10">
    <property type="match status" value="1"/>
</dbReference>
<dbReference type="InterPro" id="IPR008928">
    <property type="entry name" value="6-hairpin_glycosidase_sf"/>
</dbReference>
<dbReference type="SUPFAM" id="SSF48208">
    <property type="entry name" value="Six-hairpin glycosidases"/>
    <property type="match status" value="1"/>
</dbReference>
<dbReference type="EMBL" id="PQFZ01000002">
    <property type="protein sequence ID" value="POR55290.1"/>
    <property type="molecule type" value="Genomic_DNA"/>
</dbReference>
<evidence type="ECO:0000313" key="2">
    <source>
        <dbReference type="EMBL" id="POR55290.1"/>
    </source>
</evidence>
<dbReference type="InterPro" id="IPR012341">
    <property type="entry name" value="6hp_glycosidase-like_sf"/>
</dbReference>
<sequence>MLSTTPPTDLDDAARAVLRRNDRGGFTVPNGRVYPFQWNWDSAFVALGFATFDLDRAWRELETLFEGQWQDGMVPHIVFRAPAEGYYPGPEAWGIQRQPLTSGISQPPVAATAARVLHDLSAGDAARIRSLFPKLFASHRWWHEIRDPDGTGLVTMVHPWESGRDNSPDWDEPLRHVVPSVDVAHLRKDLGHVDATQRPTHDFYNRVMTLVEEAKALAWDGVSVARTLSFRVCDLGIQSILLRADRDLLKLAEELGFTAEASALRDWIARSETAMQRLKGTDGLYRSLDLRSGQLSEAVTCAAFLPLYARTASQKDAQALKEYLAATRAVAGFSIASTDPRDPRFDATRYWRGPVWLMMNRVIADGLSGYGLTEEADTLRADSGELVRRNGFWEYFDPRDGAGCGGPDFSWTAAMWLSWCGSPSARQALTAL</sequence>
<dbReference type="PANTHER" id="PTHR10412">
    <property type="entry name" value="MANNOSYL-OLIGOSACCHARIDE GLUCOSIDASE"/>
    <property type="match status" value="1"/>
</dbReference>
<dbReference type="GO" id="GO:0004573">
    <property type="term" value="F:Glc3Man9GlcNAc2 oligosaccharide glucosidase activity"/>
    <property type="evidence" value="ECO:0007669"/>
    <property type="project" value="InterPro"/>
</dbReference>
<dbReference type="GO" id="GO:0006487">
    <property type="term" value="P:protein N-linked glycosylation"/>
    <property type="evidence" value="ECO:0007669"/>
    <property type="project" value="TreeGrafter"/>
</dbReference>
<proteinExistence type="predicted"/>
<dbReference type="InterPro" id="IPR004888">
    <property type="entry name" value="Glycoside_hydrolase_63"/>
</dbReference>
<dbReference type="GO" id="GO:0009311">
    <property type="term" value="P:oligosaccharide metabolic process"/>
    <property type="evidence" value="ECO:0007669"/>
    <property type="project" value="InterPro"/>
</dbReference>
<keyword evidence="3" id="KW-1185">Reference proteome</keyword>
<dbReference type="InterPro" id="IPR054491">
    <property type="entry name" value="MGH1-like_GH"/>
</dbReference>
<name>A0A2S4MKM4_9HYPH</name>